<dbReference type="Pfam" id="PF03972">
    <property type="entry name" value="MmgE_PrpD_N"/>
    <property type="match status" value="1"/>
</dbReference>
<dbReference type="EMBL" id="BSNC01000004">
    <property type="protein sequence ID" value="GLP96318.1"/>
    <property type="molecule type" value="Genomic_DNA"/>
</dbReference>
<dbReference type="InterPro" id="IPR005656">
    <property type="entry name" value="MmgE_PrpD"/>
</dbReference>
<dbReference type="InterPro" id="IPR036148">
    <property type="entry name" value="MmgE/PrpD_sf"/>
</dbReference>
<dbReference type="Pfam" id="PF19305">
    <property type="entry name" value="MmgE_PrpD_C"/>
    <property type="match status" value="1"/>
</dbReference>
<reference evidence="4" key="1">
    <citation type="journal article" date="2014" name="Int. J. Syst. Evol. Microbiol.">
        <title>Complete genome sequence of Corynebacterium casei LMG S-19264T (=DSM 44701T), isolated from a smear-ripened cheese.</title>
        <authorList>
            <consortium name="US DOE Joint Genome Institute (JGI-PGF)"/>
            <person name="Walter F."/>
            <person name="Albersmeier A."/>
            <person name="Kalinowski J."/>
            <person name="Ruckert C."/>
        </authorList>
    </citation>
    <scope>NUCLEOTIDE SEQUENCE</scope>
    <source>
        <strain evidence="4">NBRC 101628</strain>
    </source>
</reference>
<dbReference type="InterPro" id="IPR045336">
    <property type="entry name" value="MmgE_PrpD_N"/>
</dbReference>
<evidence type="ECO:0000313" key="4">
    <source>
        <dbReference type="EMBL" id="GLP96318.1"/>
    </source>
</evidence>
<protein>
    <submittedName>
        <fullName evidence="4">2-methylcitrate dehydratase</fullName>
    </submittedName>
</protein>
<dbReference type="InterPro" id="IPR042188">
    <property type="entry name" value="MmgE/PrpD_sf_2"/>
</dbReference>
<gene>
    <name evidence="4" type="ORF">GCM10007895_16240</name>
</gene>
<evidence type="ECO:0000313" key="5">
    <source>
        <dbReference type="Proteomes" id="UP001161422"/>
    </source>
</evidence>
<organism evidence="4 5">
    <name type="scientific">Paraferrimonas sedimenticola</name>
    <dbReference type="NCBI Taxonomy" id="375674"/>
    <lineage>
        <taxon>Bacteria</taxon>
        <taxon>Pseudomonadati</taxon>
        <taxon>Pseudomonadota</taxon>
        <taxon>Gammaproteobacteria</taxon>
        <taxon>Alteromonadales</taxon>
        <taxon>Ferrimonadaceae</taxon>
        <taxon>Paraferrimonas</taxon>
    </lineage>
</organism>
<sequence length="453" mass="48389">MKAIDAVVNFVEQQSFETLPQSAIDAALMFIMDSIGVGLSGTRVANRQRILEMARQWGEPSGPCAQVWGSGEWLPVSNAAMVNAYQIHNQEWDCVHERAVVHPMASVLSSMMAYAQGHELSGRQLILGVVVGVEVATLIGACASTGLKFFRPSVCGGIGSAAGICAMLGLKGDTLKNALGIAYSSASGTMQAHVEGSPMLALQVALNARSATQSVDFARSGFSGPHDILEGEFGYFNLFEDQVDPQVLIDNIGRDFQITQLSHKPFPTGRAGHGTVDGLQQLQQEYGFEVSEISAIHVAATPLINRLVGRPIKPDMDVAYAKLCNGYIAATSLLTGNVSVTDFDPEPMRDAERQQLGAKLTTSLNDCQDPNALAPVTVRVTLNNGQSHSVELPAILGHPQRPLSAQAQIEKFYAACLSATPAPDKSQVQVLLDELGALPELEDVNSLVKTMTY</sequence>
<dbReference type="SUPFAM" id="SSF103378">
    <property type="entry name" value="2-methylcitrate dehydratase PrpD"/>
    <property type="match status" value="1"/>
</dbReference>
<comment type="similarity">
    <text evidence="1">Belongs to the PrpD family.</text>
</comment>
<accession>A0AA37RWF7</accession>
<evidence type="ECO:0000259" key="3">
    <source>
        <dbReference type="Pfam" id="PF19305"/>
    </source>
</evidence>
<dbReference type="RefSeq" id="WP_095505245.1">
    <property type="nucleotide sequence ID" value="NZ_BSNC01000004.1"/>
</dbReference>
<dbReference type="PANTHER" id="PTHR16943:SF8">
    <property type="entry name" value="2-METHYLCITRATE DEHYDRATASE"/>
    <property type="match status" value="1"/>
</dbReference>
<dbReference type="Proteomes" id="UP001161422">
    <property type="component" value="Unassembled WGS sequence"/>
</dbReference>
<evidence type="ECO:0000256" key="1">
    <source>
        <dbReference type="ARBA" id="ARBA00006174"/>
    </source>
</evidence>
<dbReference type="GO" id="GO:0016829">
    <property type="term" value="F:lyase activity"/>
    <property type="evidence" value="ECO:0007669"/>
    <property type="project" value="InterPro"/>
</dbReference>
<dbReference type="Gene3D" id="1.10.4100.10">
    <property type="entry name" value="2-methylcitrate dehydratase PrpD"/>
    <property type="match status" value="1"/>
</dbReference>
<keyword evidence="5" id="KW-1185">Reference proteome</keyword>
<dbReference type="PANTHER" id="PTHR16943">
    <property type="entry name" value="2-METHYLCITRATE DEHYDRATASE-RELATED"/>
    <property type="match status" value="1"/>
</dbReference>
<evidence type="ECO:0000259" key="2">
    <source>
        <dbReference type="Pfam" id="PF03972"/>
    </source>
</evidence>
<dbReference type="InterPro" id="IPR042183">
    <property type="entry name" value="MmgE/PrpD_sf_1"/>
</dbReference>
<dbReference type="AlphaFoldDB" id="A0AA37RWF7"/>
<dbReference type="InterPro" id="IPR045337">
    <property type="entry name" value="MmgE_PrpD_C"/>
</dbReference>
<comment type="caution">
    <text evidence="4">The sequence shown here is derived from an EMBL/GenBank/DDBJ whole genome shotgun (WGS) entry which is preliminary data.</text>
</comment>
<name>A0AA37RWF7_9GAMM</name>
<dbReference type="Gene3D" id="3.30.1330.120">
    <property type="entry name" value="2-methylcitrate dehydratase PrpD"/>
    <property type="match status" value="1"/>
</dbReference>
<feature type="domain" description="MmgE/PrpD C-terminal" evidence="3">
    <location>
        <begin position="266"/>
        <end position="421"/>
    </location>
</feature>
<feature type="domain" description="MmgE/PrpD N-terminal" evidence="2">
    <location>
        <begin position="8"/>
        <end position="245"/>
    </location>
</feature>
<reference evidence="4" key="2">
    <citation type="submission" date="2023-01" db="EMBL/GenBank/DDBJ databases">
        <title>Draft genome sequence of Paraferrimonas sedimenticola strain NBRC 101628.</title>
        <authorList>
            <person name="Sun Q."/>
            <person name="Mori K."/>
        </authorList>
    </citation>
    <scope>NUCLEOTIDE SEQUENCE</scope>
    <source>
        <strain evidence="4">NBRC 101628</strain>
    </source>
</reference>
<proteinExistence type="inferred from homology"/>